<dbReference type="PANTHER" id="PTHR30151">
    <property type="entry name" value="ALKANE SULFONATE ABC TRANSPORTER-RELATED, MEMBRANE SUBUNIT"/>
    <property type="match status" value="1"/>
</dbReference>
<sequence length="303" mass="32941">MKGEGILGALQEAREDPAGFFRARRKLVIFPISLVVFVGAWEWLVRALEIPSFILPPPSAVAAALLQGLFFLGTGGVGSADFFGAMQNSYYLHIAHTFVEALSGFLIGGFIGFGLGPLFMQSEVIEDIVLPYIVAFQTLPKLAIAPLFVIWFGYEIESKVLLAGLVAFFPLLVNTMVGLKSAQSDQLDLLRSLSASRWQTFWKLQFPNAMPFIFAGLELAVVFSLLGALLGEFVGAGQCMWGGRGQCGLGVLLMQMSFSSDTTGTFAVLIILAMMGVAMHKAIKVLRRKVLFWSPETGRAMNT</sequence>
<dbReference type="Proteomes" id="UP000782312">
    <property type="component" value="Unassembled WGS sequence"/>
</dbReference>
<dbReference type="InterPro" id="IPR035906">
    <property type="entry name" value="MetI-like_sf"/>
</dbReference>
<evidence type="ECO:0000313" key="9">
    <source>
        <dbReference type="EMBL" id="MBI3126491.1"/>
    </source>
</evidence>
<feature type="domain" description="ABC transmembrane type-1" evidence="8">
    <location>
        <begin position="94"/>
        <end position="287"/>
    </location>
</feature>
<keyword evidence="5 7" id="KW-1133">Transmembrane helix</keyword>
<reference evidence="9" key="1">
    <citation type="submission" date="2020-07" db="EMBL/GenBank/DDBJ databases">
        <title>Huge and variable diversity of episymbiotic CPR bacteria and DPANN archaea in groundwater ecosystems.</title>
        <authorList>
            <person name="He C.Y."/>
            <person name="Keren R."/>
            <person name="Whittaker M."/>
            <person name="Farag I.F."/>
            <person name="Doudna J."/>
            <person name="Cate J.H.D."/>
            <person name="Banfield J.F."/>
        </authorList>
    </citation>
    <scope>NUCLEOTIDE SEQUENCE</scope>
    <source>
        <strain evidence="9">NC_groundwater_763_Ag_S-0.2um_68_21</strain>
    </source>
</reference>
<feature type="transmembrane region" description="Helical" evidence="7">
    <location>
        <begin position="264"/>
        <end position="283"/>
    </location>
</feature>
<keyword evidence="2 7" id="KW-0813">Transport</keyword>
<dbReference type="Gene3D" id="1.10.3720.10">
    <property type="entry name" value="MetI-like"/>
    <property type="match status" value="1"/>
</dbReference>
<evidence type="ECO:0000256" key="7">
    <source>
        <dbReference type="RuleBase" id="RU363032"/>
    </source>
</evidence>
<feature type="transmembrane region" description="Helical" evidence="7">
    <location>
        <begin position="98"/>
        <end position="120"/>
    </location>
</feature>
<comment type="similarity">
    <text evidence="7">Belongs to the binding-protein-dependent transport system permease family.</text>
</comment>
<dbReference type="PROSITE" id="PS50928">
    <property type="entry name" value="ABC_TM1"/>
    <property type="match status" value="1"/>
</dbReference>
<evidence type="ECO:0000256" key="2">
    <source>
        <dbReference type="ARBA" id="ARBA00022448"/>
    </source>
</evidence>
<feature type="transmembrane region" description="Helical" evidence="7">
    <location>
        <begin position="132"/>
        <end position="153"/>
    </location>
</feature>
<evidence type="ECO:0000313" key="10">
    <source>
        <dbReference type="Proteomes" id="UP000782312"/>
    </source>
</evidence>
<proteinExistence type="inferred from homology"/>
<keyword evidence="6 7" id="KW-0472">Membrane</keyword>
<evidence type="ECO:0000256" key="6">
    <source>
        <dbReference type="ARBA" id="ARBA00023136"/>
    </source>
</evidence>
<comment type="caution">
    <text evidence="9">The sequence shown here is derived from an EMBL/GenBank/DDBJ whole genome shotgun (WGS) entry which is preliminary data.</text>
</comment>
<protein>
    <submittedName>
        <fullName evidence="9">ABC transporter permease</fullName>
    </submittedName>
</protein>
<name>A0A932MNS9_UNCTE</name>
<feature type="transmembrane region" description="Helical" evidence="7">
    <location>
        <begin position="209"/>
        <end position="229"/>
    </location>
</feature>
<dbReference type="InterPro" id="IPR000515">
    <property type="entry name" value="MetI-like"/>
</dbReference>
<comment type="subcellular location">
    <subcellularLocation>
        <location evidence="1 7">Cell membrane</location>
        <topology evidence="1 7">Multi-pass membrane protein</topology>
    </subcellularLocation>
</comment>
<dbReference type="GO" id="GO:0055085">
    <property type="term" value="P:transmembrane transport"/>
    <property type="evidence" value="ECO:0007669"/>
    <property type="project" value="InterPro"/>
</dbReference>
<accession>A0A932MNS9</accession>
<evidence type="ECO:0000256" key="3">
    <source>
        <dbReference type="ARBA" id="ARBA00022475"/>
    </source>
</evidence>
<evidence type="ECO:0000259" key="8">
    <source>
        <dbReference type="PROSITE" id="PS50928"/>
    </source>
</evidence>
<evidence type="ECO:0000256" key="4">
    <source>
        <dbReference type="ARBA" id="ARBA00022692"/>
    </source>
</evidence>
<dbReference type="CDD" id="cd06261">
    <property type="entry name" value="TM_PBP2"/>
    <property type="match status" value="1"/>
</dbReference>
<organism evidence="9 10">
    <name type="scientific">Tectimicrobiota bacterium</name>
    <dbReference type="NCBI Taxonomy" id="2528274"/>
    <lineage>
        <taxon>Bacteria</taxon>
        <taxon>Pseudomonadati</taxon>
        <taxon>Nitrospinota/Tectimicrobiota group</taxon>
        <taxon>Candidatus Tectimicrobiota</taxon>
    </lineage>
</organism>
<keyword evidence="3" id="KW-1003">Cell membrane</keyword>
<evidence type="ECO:0000256" key="1">
    <source>
        <dbReference type="ARBA" id="ARBA00004651"/>
    </source>
</evidence>
<dbReference type="AlphaFoldDB" id="A0A932MNS9"/>
<dbReference type="Pfam" id="PF00528">
    <property type="entry name" value="BPD_transp_1"/>
    <property type="match status" value="1"/>
</dbReference>
<feature type="transmembrane region" description="Helical" evidence="7">
    <location>
        <begin position="160"/>
        <end position="179"/>
    </location>
</feature>
<evidence type="ECO:0000256" key="5">
    <source>
        <dbReference type="ARBA" id="ARBA00022989"/>
    </source>
</evidence>
<dbReference type="EMBL" id="JACPUR010000004">
    <property type="protein sequence ID" value="MBI3126491.1"/>
    <property type="molecule type" value="Genomic_DNA"/>
</dbReference>
<keyword evidence="4 7" id="KW-0812">Transmembrane</keyword>
<gene>
    <name evidence="9" type="ORF">HYZ11_02670</name>
</gene>
<dbReference type="GO" id="GO:0005886">
    <property type="term" value="C:plasma membrane"/>
    <property type="evidence" value="ECO:0007669"/>
    <property type="project" value="UniProtKB-SubCell"/>
</dbReference>
<feature type="transmembrane region" description="Helical" evidence="7">
    <location>
        <begin position="27"/>
        <end position="44"/>
    </location>
</feature>
<dbReference type="PANTHER" id="PTHR30151:SF0">
    <property type="entry name" value="ABC TRANSPORTER PERMEASE PROTEIN MJ0413-RELATED"/>
    <property type="match status" value="1"/>
</dbReference>
<dbReference type="SUPFAM" id="SSF161098">
    <property type="entry name" value="MetI-like"/>
    <property type="match status" value="1"/>
</dbReference>